<dbReference type="OrthoDB" id="7374922at2"/>
<keyword evidence="2" id="KW-0520">NAD</keyword>
<dbReference type="Proteomes" id="UP000198539">
    <property type="component" value="Unassembled WGS sequence"/>
</dbReference>
<dbReference type="InterPro" id="IPR050223">
    <property type="entry name" value="D-isomer_2-hydroxyacid_DH"/>
</dbReference>
<dbReference type="PANTHER" id="PTHR10996">
    <property type="entry name" value="2-HYDROXYACID DEHYDROGENASE-RELATED"/>
    <property type="match status" value="1"/>
</dbReference>
<keyword evidence="5" id="KW-1185">Reference proteome</keyword>
<dbReference type="GO" id="GO:0030267">
    <property type="term" value="F:glyoxylate reductase (NADPH) activity"/>
    <property type="evidence" value="ECO:0007669"/>
    <property type="project" value="TreeGrafter"/>
</dbReference>
<dbReference type="GO" id="GO:0005829">
    <property type="term" value="C:cytosol"/>
    <property type="evidence" value="ECO:0007669"/>
    <property type="project" value="TreeGrafter"/>
</dbReference>
<evidence type="ECO:0000313" key="4">
    <source>
        <dbReference type="EMBL" id="SDX05240.1"/>
    </source>
</evidence>
<sequence length="330" mass="35123">MQPPPDLPPCRMVRVVHYARTELAAQQIARAMQRVDVAYHRIDSFDALLDAIQNADLVLLTDPGPAMAQRLCAALEAAAPRRIALHILSAGREGFAHWHPPTHVTMSWVGSALATTVAEHALALILSLLRGLHRFGKAAEWIDDRDCAQQLRTLEGAQLLIIGCGQIGQEVARRARPFGPQITGLNRTPPETDAFDRVAPLSALNAEVSAADVVVLCLPLTADTKGLIGRSVIRKMRRGAIVINVGRGGLLDETALAEALASGHLSGAGLDVFANEPLSPDSPLWQAPNALLTPHIAGLGGQGEARIAASAERALVRILSAPQDGHNDTK</sequence>
<dbReference type="EMBL" id="FNOM01000005">
    <property type="protein sequence ID" value="SDX05240.1"/>
    <property type="molecule type" value="Genomic_DNA"/>
</dbReference>
<dbReference type="GO" id="GO:0016618">
    <property type="term" value="F:hydroxypyruvate reductase [NAD(P)H] activity"/>
    <property type="evidence" value="ECO:0007669"/>
    <property type="project" value="TreeGrafter"/>
</dbReference>
<dbReference type="PANTHER" id="PTHR10996:SF178">
    <property type="entry name" value="2-HYDROXYACID DEHYDROGENASE YGL185C-RELATED"/>
    <property type="match status" value="1"/>
</dbReference>
<organism evidence="4 5">
    <name type="scientific">Roseicitreum antarcticum</name>
    <dbReference type="NCBI Taxonomy" id="564137"/>
    <lineage>
        <taxon>Bacteria</taxon>
        <taxon>Pseudomonadati</taxon>
        <taxon>Pseudomonadota</taxon>
        <taxon>Alphaproteobacteria</taxon>
        <taxon>Rhodobacterales</taxon>
        <taxon>Paracoccaceae</taxon>
        <taxon>Roseicitreum</taxon>
    </lineage>
</organism>
<keyword evidence="1" id="KW-0560">Oxidoreductase</keyword>
<dbReference type="SUPFAM" id="SSF51735">
    <property type="entry name" value="NAD(P)-binding Rossmann-fold domains"/>
    <property type="match status" value="1"/>
</dbReference>
<evidence type="ECO:0000256" key="1">
    <source>
        <dbReference type="ARBA" id="ARBA00023002"/>
    </source>
</evidence>
<dbReference type="PROSITE" id="PS00671">
    <property type="entry name" value="D_2_HYDROXYACID_DH_3"/>
    <property type="match status" value="1"/>
</dbReference>
<evidence type="ECO:0000259" key="3">
    <source>
        <dbReference type="Pfam" id="PF02826"/>
    </source>
</evidence>
<evidence type="ECO:0000313" key="5">
    <source>
        <dbReference type="Proteomes" id="UP000198539"/>
    </source>
</evidence>
<gene>
    <name evidence="4" type="ORF">SAMN04488238_10528</name>
</gene>
<dbReference type="RefSeq" id="WP_092888344.1">
    <property type="nucleotide sequence ID" value="NZ_CP061502.1"/>
</dbReference>
<accession>A0A1H2YJH9</accession>
<evidence type="ECO:0000256" key="2">
    <source>
        <dbReference type="ARBA" id="ARBA00023027"/>
    </source>
</evidence>
<dbReference type="Pfam" id="PF02826">
    <property type="entry name" value="2-Hacid_dh_C"/>
    <property type="match status" value="1"/>
</dbReference>
<dbReference type="InterPro" id="IPR036291">
    <property type="entry name" value="NAD(P)-bd_dom_sf"/>
</dbReference>
<dbReference type="STRING" id="564137.SAMN04488238_10528"/>
<feature type="domain" description="D-isomer specific 2-hydroxyacid dehydrogenase NAD-binding" evidence="3">
    <location>
        <begin position="122"/>
        <end position="297"/>
    </location>
</feature>
<dbReference type="AlphaFoldDB" id="A0A1H2YJH9"/>
<dbReference type="InterPro" id="IPR006140">
    <property type="entry name" value="D-isomer_DH_NAD-bd"/>
</dbReference>
<name>A0A1H2YJH9_9RHOB</name>
<protein>
    <submittedName>
        <fullName evidence="4">Phosphoglycerate dehydrogenase</fullName>
    </submittedName>
</protein>
<reference evidence="4 5" key="1">
    <citation type="submission" date="2016-10" db="EMBL/GenBank/DDBJ databases">
        <authorList>
            <person name="de Groot N.N."/>
        </authorList>
    </citation>
    <scope>NUCLEOTIDE SEQUENCE [LARGE SCALE GENOMIC DNA]</scope>
    <source>
        <strain evidence="4 5">CGMCC 1.8894</strain>
    </source>
</reference>
<dbReference type="GO" id="GO:0051287">
    <property type="term" value="F:NAD binding"/>
    <property type="evidence" value="ECO:0007669"/>
    <property type="project" value="InterPro"/>
</dbReference>
<dbReference type="InterPro" id="IPR029753">
    <property type="entry name" value="D-isomer_DH_CS"/>
</dbReference>
<dbReference type="Gene3D" id="3.40.50.720">
    <property type="entry name" value="NAD(P)-binding Rossmann-like Domain"/>
    <property type="match status" value="2"/>
</dbReference>
<proteinExistence type="predicted"/>